<dbReference type="AlphaFoldDB" id="A0A8I6XDM4"/>
<proteinExistence type="predicted"/>
<accession>A0A8I6XDM4</accession>
<reference evidence="2" key="2">
    <citation type="submission" date="2020-10" db="EMBL/GenBank/DDBJ databases">
        <authorList>
            <person name="Scholz U."/>
            <person name="Mascher M."/>
            <person name="Fiebig A."/>
        </authorList>
    </citation>
    <scope>NUCLEOTIDE SEQUENCE [LARGE SCALE GENOMIC DNA]</scope>
    <source>
        <strain evidence="2">cv. Morex</strain>
    </source>
</reference>
<protein>
    <submittedName>
        <fullName evidence="2">Uncharacterized protein</fullName>
    </submittedName>
</protein>
<name>A0A8I6XDM4_HORVV</name>
<reference evidence="2" key="3">
    <citation type="submission" date="2022-01" db="UniProtKB">
        <authorList>
            <consortium name="EnsemblPlants"/>
        </authorList>
    </citation>
    <scope>IDENTIFICATION</scope>
    <source>
        <strain evidence="2">subsp. vulgare</strain>
    </source>
</reference>
<evidence type="ECO:0000256" key="1">
    <source>
        <dbReference type="SAM" id="MobiDB-lite"/>
    </source>
</evidence>
<sequence>MRSQERQYICFLFCSRKKKKREEKKTRVCSSPFPGSPPPPQLGNQRRVVVVGTYGGRKPQSRTGRWAHRAGQERRPR</sequence>
<organism evidence="2 3">
    <name type="scientific">Hordeum vulgare subsp. vulgare</name>
    <name type="common">Domesticated barley</name>
    <dbReference type="NCBI Taxonomy" id="112509"/>
    <lineage>
        <taxon>Eukaryota</taxon>
        <taxon>Viridiplantae</taxon>
        <taxon>Streptophyta</taxon>
        <taxon>Embryophyta</taxon>
        <taxon>Tracheophyta</taxon>
        <taxon>Spermatophyta</taxon>
        <taxon>Magnoliopsida</taxon>
        <taxon>Liliopsida</taxon>
        <taxon>Poales</taxon>
        <taxon>Poaceae</taxon>
        <taxon>BOP clade</taxon>
        <taxon>Pooideae</taxon>
        <taxon>Triticodae</taxon>
        <taxon>Triticeae</taxon>
        <taxon>Hordeinae</taxon>
        <taxon>Hordeum</taxon>
    </lineage>
</organism>
<dbReference type="Gramene" id="HORVU.MOREX.r2.3HG0216180.1">
    <property type="protein sequence ID" value="HORVU.MOREX.r2.3HG0216180.1.CDS.1"/>
    <property type="gene ID" value="HORVU.MOREX.r2.3HG0216180"/>
</dbReference>
<dbReference type="Proteomes" id="UP000011116">
    <property type="component" value="Chromosome 3H"/>
</dbReference>
<evidence type="ECO:0000313" key="3">
    <source>
        <dbReference type="Proteomes" id="UP000011116"/>
    </source>
</evidence>
<dbReference type="Gramene" id="HORVU.MOREX.r3.3HG0260400.1">
    <property type="protein sequence ID" value="HORVU.MOREX.r3.3HG0260400.1.CDS1"/>
    <property type="gene ID" value="HORVU.MOREX.r3.3HG0260400"/>
</dbReference>
<dbReference type="EnsemblPlants" id="HORVU.MOREX.r3.3HG0260400.1">
    <property type="protein sequence ID" value="HORVU.MOREX.r3.3HG0260400.1.CDS1"/>
    <property type="gene ID" value="HORVU.MOREX.r3.3HG0260400"/>
</dbReference>
<evidence type="ECO:0000313" key="2">
    <source>
        <dbReference type="EnsemblPlants" id="HORVU.MOREX.r3.3HG0260400.1.CDS1"/>
    </source>
</evidence>
<keyword evidence="3" id="KW-1185">Reference proteome</keyword>
<feature type="region of interest" description="Disordered" evidence="1">
    <location>
        <begin position="21"/>
        <end position="77"/>
    </location>
</feature>
<reference evidence="3" key="1">
    <citation type="journal article" date="2012" name="Nature">
        <title>A physical, genetic and functional sequence assembly of the barley genome.</title>
        <authorList>
            <consortium name="The International Barley Genome Sequencing Consortium"/>
            <person name="Mayer K.F."/>
            <person name="Waugh R."/>
            <person name="Brown J.W."/>
            <person name="Schulman A."/>
            <person name="Langridge P."/>
            <person name="Platzer M."/>
            <person name="Fincher G.B."/>
            <person name="Muehlbauer G.J."/>
            <person name="Sato K."/>
            <person name="Close T.J."/>
            <person name="Wise R.P."/>
            <person name="Stein N."/>
        </authorList>
    </citation>
    <scope>NUCLEOTIDE SEQUENCE [LARGE SCALE GENOMIC DNA]</scope>
    <source>
        <strain evidence="3">cv. Morex</strain>
    </source>
</reference>